<dbReference type="GO" id="GO:0009073">
    <property type="term" value="P:aromatic amino acid family biosynthetic process"/>
    <property type="evidence" value="ECO:0007669"/>
    <property type="project" value="UniProtKB-KW"/>
</dbReference>
<dbReference type="PIRSF" id="PIRSF000505">
    <property type="entry name" value="EPSPS"/>
    <property type="match status" value="1"/>
</dbReference>
<accession>A0A6N4TMZ4</accession>
<keyword evidence="3 7" id="KW-0028">Amino-acid biosynthesis</keyword>
<dbReference type="InterPro" id="IPR001986">
    <property type="entry name" value="Enolpyruvate_Tfrase_dom"/>
</dbReference>
<dbReference type="UniPathway" id="UPA00053">
    <property type="reaction ID" value="UER00089"/>
</dbReference>
<dbReference type="GO" id="GO:0008652">
    <property type="term" value="P:amino acid biosynthetic process"/>
    <property type="evidence" value="ECO:0007669"/>
    <property type="project" value="UniProtKB-KW"/>
</dbReference>
<keyword evidence="5 7" id="KW-0057">Aromatic amino acid biosynthesis</keyword>
<comment type="function">
    <text evidence="7">Catalyzes the transfer of the enolpyruvyl moiety of phosphoenolpyruvate (PEP) to the 5-hydroxyl of shikimate-3-phosphate (S3P) to produce enolpyruvyl shikimate-3-phosphate and inorganic phosphate.</text>
</comment>
<dbReference type="GO" id="GO:0003866">
    <property type="term" value="F:3-phosphoshikimate 1-carboxyvinyltransferase activity"/>
    <property type="evidence" value="ECO:0007669"/>
    <property type="project" value="UniProtKB-UniRule"/>
</dbReference>
<feature type="active site" description="Proton acceptor" evidence="7">
    <location>
        <position position="302"/>
    </location>
</feature>
<evidence type="ECO:0000256" key="5">
    <source>
        <dbReference type="ARBA" id="ARBA00023141"/>
    </source>
</evidence>
<feature type="binding site" evidence="7">
    <location>
        <position position="25"/>
    </location>
    <ligand>
        <name>3-phosphoshikimate</name>
        <dbReference type="ChEBI" id="CHEBI:145989"/>
    </ligand>
</feature>
<gene>
    <name evidence="7 9" type="primary">aroA</name>
    <name evidence="9" type="ORF">Aargi30884_23450</name>
</gene>
<feature type="domain" description="Enolpyruvate transferase" evidence="8">
    <location>
        <begin position="7"/>
        <end position="410"/>
    </location>
</feature>
<feature type="binding site" evidence="7">
    <location>
        <position position="329"/>
    </location>
    <ligand>
        <name>3-phosphoshikimate</name>
        <dbReference type="ChEBI" id="CHEBI:145989"/>
    </ligand>
</feature>
<dbReference type="EC" id="2.5.1.19" evidence="7"/>
<name>A0A6N4TMZ4_9FIRM</name>
<feature type="binding site" evidence="7">
    <location>
        <position position="376"/>
    </location>
    <ligand>
        <name>phosphoenolpyruvate</name>
        <dbReference type="ChEBI" id="CHEBI:58702"/>
    </ligand>
</feature>
<evidence type="ECO:0000256" key="2">
    <source>
        <dbReference type="ARBA" id="ARBA00009948"/>
    </source>
</evidence>
<feature type="binding site" evidence="7">
    <location>
        <position position="160"/>
    </location>
    <ligand>
        <name>3-phosphoshikimate</name>
        <dbReference type="ChEBI" id="CHEBI:145989"/>
    </ligand>
</feature>
<dbReference type="InterPro" id="IPR006264">
    <property type="entry name" value="EPSP_synthase"/>
</dbReference>
<dbReference type="SUPFAM" id="SSF55205">
    <property type="entry name" value="EPT/RTPC-like"/>
    <property type="match status" value="1"/>
</dbReference>
<feature type="binding site" evidence="7">
    <location>
        <position position="119"/>
    </location>
    <ligand>
        <name>phosphoenolpyruvate</name>
        <dbReference type="ChEBI" id="CHEBI:58702"/>
    </ligand>
</feature>
<reference evidence="10" key="1">
    <citation type="submission" date="2019-05" db="EMBL/GenBank/DDBJ databases">
        <title>Complete genome sequencing of Absiella argi strain JCM 30884.</title>
        <authorList>
            <person name="Sakamoto M."/>
            <person name="Murakami T."/>
            <person name="Mori H."/>
        </authorList>
    </citation>
    <scope>NUCLEOTIDE SEQUENCE [LARGE SCALE GENOMIC DNA]</scope>
    <source>
        <strain evidence="10">JCM 30884</strain>
    </source>
</reference>
<feature type="binding site" evidence="7">
    <location>
        <position position="20"/>
    </location>
    <ligand>
        <name>3-phosphoshikimate</name>
        <dbReference type="ChEBI" id="CHEBI:145989"/>
    </ligand>
</feature>
<dbReference type="PANTHER" id="PTHR21090">
    <property type="entry name" value="AROM/DEHYDROQUINATE SYNTHASE"/>
    <property type="match status" value="1"/>
</dbReference>
<keyword evidence="4 7" id="KW-0808">Transferase</keyword>
<comment type="subunit">
    <text evidence="7">Monomer.</text>
</comment>
<dbReference type="GO" id="GO:0005737">
    <property type="term" value="C:cytoplasm"/>
    <property type="evidence" value="ECO:0007669"/>
    <property type="project" value="UniProtKB-SubCell"/>
</dbReference>
<feature type="binding site" evidence="7">
    <location>
        <position position="188"/>
    </location>
    <ligand>
        <name>3-phosphoshikimate</name>
        <dbReference type="ChEBI" id="CHEBI:145989"/>
    </ligand>
</feature>
<feature type="binding site" evidence="7">
    <location>
        <position position="302"/>
    </location>
    <ligand>
        <name>3-phosphoshikimate</name>
        <dbReference type="ChEBI" id="CHEBI:145989"/>
    </ligand>
</feature>
<comment type="caution">
    <text evidence="7">Lacks conserved residue(s) required for the propagation of feature annotation.</text>
</comment>
<feature type="binding site" evidence="7">
    <location>
        <position position="333"/>
    </location>
    <ligand>
        <name>phosphoenolpyruvate</name>
        <dbReference type="ChEBI" id="CHEBI:58702"/>
    </ligand>
</feature>
<evidence type="ECO:0000256" key="3">
    <source>
        <dbReference type="ARBA" id="ARBA00022605"/>
    </source>
</evidence>
<proteinExistence type="inferred from homology"/>
<dbReference type="KEGG" id="aarg:Aargi30884_23450"/>
<evidence type="ECO:0000259" key="8">
    <source>
        <dbReference type="Pfam" id="PF00275"/>
    </source>
</evidence>
<dbReference type="AlphaFoldDB" id="A0A6N4TMZ4"/>
<dbReference type="Gene3D" id="3.65.10.10">
    <property type="entry name" value="Enolpyruvate transferase domain"/>
    <property type="match status" value="2"/>
</dbReference>
<evidence type="ECO:0000256" key="4">
    <source>
        <dbReference type="ARBA" id="ARBA00022679"/>
    </source>
</evidence>
<dbReference type="CDD" id="cd01556">
    <property type="entry name" value="EPSP_synthase"/>
    <property type="match status" value="1"/>
</dbReference>
<feature type="binding site" evidence="7">
    <location>
        <position position="162"/>
    </location>
    <ligand>
        <name>3-phosphoshikimate</name>
        <dbReference type="ChEBI" id="CHEBI:145989"/>
    </ligand>
</feature>
<dbReference type="RefSeq" id="WP_163052310.1">
    <property type="nucleotide sequence ID" value="NZ_AP019695.1"/>
</dbReference>
<comment type="similarity">
    <text evidence="2 7">Belongs to the EPSP synthase family.</text>
</comment>
<evidence type="ECO:0000313" key="10">
    <source>
        <dbReference type="Proteomes" id="UP000464754"/>
    </source>
</evidence>
<comment type="pathway">
    <text evidence="1 7">Metabolic intermediate biosynthesis; chorismate biosynthesis; chorismate from D-erythrose 4-phosphate and phosphoenolpyruvate: step 6/7.</text>
</comment>
<sequence length="421" mass="47397">MKVKIKPSTCSGSITIPPSKSMAHRAIICASLTNGHSVISNVDYSQDILATIQGMRKLGALIKQDGHTLHIDGICDFQHIKDTHIHCKESGSTLRFFIPIFSLCNQPITFSGEGRLMQRPQKVYEEIFQKQGLPFLQNNDEICISSSLKPDNFVLKGDISSQFISGLLFTLPLLKEDSTIQILPPFESRSYVQLTLQMLEAFGIHAYFKEENLIYIPGNQTYKPCNYTVEGDFSQFAFFAVLASIQNDLYIKGVNPSSRQGDKQILTILKDFGIQVEEKKKGYLVRKGIPKGSYIDLGNCPDLGPILCVLGMYAQKETHIAHAKRLRMKESDRILAMEEELHKFHVDIRSGEDDIYIRGNQTYVCEKELYGHNDHRIVMALCIAGLCANKEIIIDGAQAINKSYPSFFEDIISIQGKVEYI</sequence>
<evidence type="ECO:0000256" key="1">
    <source>
        <dbReference type="ARBA" id="ARBA00004811"/>
    </source>
</evidence>
<keyword evidence="7" id="KW-0963">Cytoplasm</keyword>
<feature type="binding site" evidence="7">
    <location>
        <position position="402"/>
    </location>
    <ligand>
        <name>phosphoenolpyruvate</name>
        <dbReference type="ChEBI" id="CHEBI:58702"/>
    </ligand>
</feature>
<feature type="binding site" evidence="7">
    <location>
        <position position="162"/>
    </location>
    <ligand>
        <name>phosphoenolpyruvate</name>
        <dbReference type="ChEBI" id="CHEBI:58702"/>
    </ligand>
</feature>
<dbReference type="EMBL" id="AP019695">
    <property type="protein sequence ID" value="BBK23442.1"/>
    <property type="molecule type" value="Genomic_DNA"/>
</dbReference>
<feature type="binding site" evidence="7">
    <location>
        <position position="20"/>
    </location>
    <ligand>
        <name>phosphoenolpyruvate</name>
        <dbReference type="ChEBI" id="CHEBI:58702"/>
    </ligand>
</feature>
<comment type="catalytic activity">
    <reaction evidence="6">
        <text>3-phosphoshikimate + phosphoenolpyruvate = 5-O-(1-carboxyvinyl)-3-phosphoshikimate + phosphate</text>
        <dbReference type="Rhea" id="RHEA:21256"/>
        <dbReference type="ChEBI" id="CHEBI:43474"/>
        <dbReference type="ChEBI" id="CHEBI:57701"/>
        <dbReference type="ChEBI" id="CHEBI:58702"/>
        <dbReference type="ChEBI" id="CHEBI:145989"/>
        <dbReference type="EC" id="2.5.1.19"/>
    </reaction>
    <physiologicalReaction direction="left-to-right" evidence="6">
        <dbReference type="Rhea" id="RHEA:21257"/>
    </physiologicalReaction>
</comment>
<evidence type="ECO:0000256" key="6">
    <source>
        <dbReference type="ARBA" id="ARBA00044633"/>
    </source>
</evidence>
<organism evidence="9 10">
    <name type="scientific">Amedibacterium intestinale</name>
    <dbReference type="NCBI Taxonomy" id="2583452"/>
    <lineage>
        <taxon>Bacteria</taxon>
        <taxon>Bacillati</taxon>
        <taxon>Bacillota</taxon>
        <taxon>Erysipelotrichia</taxon>
        <taxon>Erysipelotrichales</taxon>
        <taxon>Erysipelotrichaceae</taxon>
        <taxon>Amedibacterium</taxon>
    </lineage>
</organism>
<keyword evidence="10" id="KW-1185">Reference proteome</keyword>
<dbReference type="NCBIfam" id="TIGR01356">
    <property type="entry name" value="aroA"/>
    <property type="match status" value="1"/>
</dbReference>
<comment type="subcellular location">
    <subcellularLocation>
        <location evidence="7">Cytoplasm</location>
    </subcellularLocation>
</comment>
<feature type="binding site" evidence="7">
    <location>
        <position position="161"/>
    </location>
    <ligand>
        <name>3-phosphoshikimate</name>
        <dbReference type="ChEBI" id="CHEBI:145989"/>
    </ligand>
</feature>
<dbReference type="InterPro" id="IPR036968">
    <property type="entry name" value="Enolpyruvate_Tfrase_sf"/>
</dbReference>
<dbReference type="GO" id="GO:0009423">
    <property type="term" value="P:chorismate biosynthetic process"/>
    <property type="evidence" value="ECO:0007669"/>
    <property type="project" value="UniProtKB-UniRule"/>
</dbReference>
<evidence type="ECO:0000313" key="9">
    <source>
        <dbReference type="EMBL" id="BBK23442.1"/>
    </source>
</evidence>
<feature type="binding site" evidence="7">
    <location>
        <position position="91"/>
    </location>
    <ligand>
        <name>phosphoenolpyruvate</name>
        <dbReference type="ChEBI" id="CHEBI:58702"/>
    </ligand>
</feature>
<feature type="binding site" evidence="7">
    <location>
        <position position="21"/>
    </location>
    <ligand>
        <name>3-phosphoshikimate</name>
        <dbReference type="ChEBI" id="CHEBI:145989"/>
    </ligand>
</feature>
<dbReference type="Pfam" id="PF00275">
    <property type="entry name" value="EPSP_synthase"/>
    <property type="match status" value="1"/>
</dbReference>
<dbReference type="InterPro" id="IPR013792">
    <property type="entry name" value="RNA3'P_cycl/enolpyr_Trfase_a/b"/>
</dbReference>
<dbReference type="PANTHER" id="PTHR21090:SF5">
    <property type="entry name" value="PENTAFUNCTIONAL AROM POLYPEPTIDE"/>
    <property type="match status" value="1"/>
</dbReference>
<protein>
    <recommendedName>
        <fullName evidence="7">3-phosphoshikimate 1-carboxyvinyltransferase</fullName>
        <ecNumber evidence="7">2.5.1.19</ecNumber>
    </recommendedName>
    <alternativeName>
        <fullName evidence="7">5-enolpyruvylshikimate-3-phosphate synthase</fullName>
        <shortName evidence="7">EPSP synthase</shortName>
        <shortName evidence="7">EPSPS</shortName>
    </alternativeName>
</protein>
<dbReference type="Proteomes" id="UP000464754">
    <property type="component" value="Chromosome"/>
</dbReference>
<dbReference type="HAMAP" id="MF_00210">
    <property type="entry name" value="EPSP_synth"/>
    <property type="match status" value="1"/>
</dbReference>
<evidence type="ECO:0000256" key="7">
    <source>
        <dbReference type="HAMAP-Rule" id="MF_00210"/>
    </source>
</evidence>